<evidence type="ECO:0000313" key="3">
    <source>
        <dbReference type="EMBL" id="KFD52583.1"/>
    </source>
</evidence>
<sequence>MTDRKKNESSSSATTDEEIVEEEKKRSQKMELIRKTKLKHMHALLTMRLSDACRYLRSDSKGNASAIQGGCRASKLTVTLLLRSG</sequence>
<gene>
    <name evidence="3" type="ORF">M513_06430</name>
    <name evidence="2" type="ORF">M513_13883</name>
</gene>
<dbReference type="EMBL" id="KL363225">
    <property type="protein sequence ID" value="KFD52583.1"/>
    <property type="molecule type" value="Genomic_DNA"/>
</dbReference>
<feature type="region of interest" description="Disordered" evidence="1">
    <location>
        <begin position="1"/>
        <end position="28"/>
    </location>
</feature>
<name>A0A085LJU3_9BILA</name>
<protein>
    <submittedName>
        <fullName evidence="2">Uncharacterized protein</fullName>
    </submittedName>
</protein>
<dbReference type="AlphaFoldDB" id="A0A085LJU3"/>
<keyword evidence="4" id="KW-1185">Reference proteome</keyword>
<proteinExistence type="predicted"/>
<dbReference type="Proteomes" id="UP000030764">
    <property type="component" value="Unassembled WGS sequence"/>
</dbReference>
<dbReference type="EMBL" id="KL363618">
    <property type="protein sequence ID" value="KFD45239.1"/>
    <property type="molecule type" value="Genomic_DNA"/>
</dbReference>
<reference evidence="2 4" key="1">
    <citation type="journal article" date="2014" name="Nat. Genet.">
        <title>Genome and transcriptome of the porcine whipworm Trichuris suis.</title>
        <authorList>
            <person name="Jex A.R."/>
            <person name="Nejsum P."/>
            <person name="Schwarz E.M."/>
            <person name="Hu L."/>
            <person name="Young N.D."/>
            <person name="Hall R.S."/>
            <person name="Korhonen P.K."/>
            <person name="Liao S."/>
            <person name="Thamsborg S."/>
            <person name="Xia J."/>
            <person name="Xu P."/>
            <person name="Wang S."/>
            <person name="Scheerlinck J.P."/>
            <person name="Hofmann A."/>
            <person name="Sternberg P.W."/>
            <person name="Wang J."/>
            <person name="Gasser R.B."/>
        </authorList>
    </citation>
    <scope>NUCLEOTIDE SEQUENCE [LARGE SCALE GENOMIC DNA]</scope>
    <source>
        <strain evidence="2">DCEP-RM93M</strain>
    </source>
</reference>
<evidence type="ECO:0000313" key="2">
    <source>
        <dbReference type="EMBL" id="KFD45239.1"/>
    </source>
</evidence>
<evidence type="ECO:0000313" key="4">
    <source>
        <dbReference type="Proteomes" id="UP000030764"/>
    </source>
</evidence>
<evidence type="ECO:0000256" key="1">
    <source>
        <dbReference type="SAM" id="MobiDB-lite"/>
    </source>
</evidence>
<accession>A0A085LJU3</accession>
<organism evidence="2 4">
    <name type="scientific">Trichuris suis</name>
    <name type="common">pig whipworm</name>
    <dbReference type="NCBI Taxonomy" id="68888"/>
    <lineage>
        <taxon>Eukaryota</taxon>
        <taxon>Metazoa</taxon>
        <taxon>Ecdysozoa</taxon>
        <taxon>Nematoda</taxon>
        <taxon>Enoplea</taxon>
        <taxon>Dorylaimia</taxon>
        <taxon>Trichinellida</taxon>
        <taxon>Trichuridae</taxon>
        <taxon>Trichuris</taxon>
    </lineage>
</organism>